<keyword evidence="2" id="KW-0813">Transport</keyword>
<feature type="domain" description="TonB-dependent transporter Oar-like beta-barrel" evidence="7">
    <location>
        <begin position="266"/>
        <end position="1131"/>
    </location>
</feature>
<dbReference type="RefSeq" id="WP_179487676.1">
    <property type="nucleotide sequence ID" value="NZ_JACCCW010000001.1"/>
</dbReference>
<dbReference type="Pfam" id="PF25183">
    <property type="entry name" value="OMP_b-brl_4"/>
    <property type="match status" value="1"/>
</dbReference>
<keyword evidence="5" id="KW-0472">Membrane</keyword>
<comment type="subcellular location">
    <subcellularLocation>
        <location evidence="1">Cell outer membrane</location>
        <topology evidence="1">Multi-pass membrane protein</topology>
    </subcellularLocation>
</comment>
<dbReference type="GO" id="GO:0009279">
    <property type="term" value="C:cell outer membrane"/>
    <property type="evidence" value="ECO:0007669"/>
    <property type="project" value="UniProtKB-SubCell"/>
</dbReference>
<dbReference type="EMBL" id="JACCCW010000001">
    <property type="protein sequence ID" value="NYF78343.1"/>
    <property type="molecule type" value="Genomic_DNA"/>
</dbReference>
<sequence length="1169" mass="124562">MTTRLKMFSHANSETFTKILKSKIVLFGYALFALILLAPALHAQDAGQIVGNVTDSSGAAVPGVVVTATNVGTNASRTATTSSTGSYSLVNLVPAVYELSTPTSGGFQGYKAKAEVTVGGKLTFDIKLSVGSASTIVEVAAEGGAQVNTTNQELSQVVDREQIAQLPSLTRNPYDFIALSGNISSGDNTAAGKTQNATSRGVGYSLNGQRSTGTEILLDGVENIAVFGDGVGIVVPLDAVQEFSVVTSNFQPQYGRASGGIVNVATRTGTNSFHGTVWEYNRLSAYTANTETNDSQPVPVPKGIYTRNQFGGAVGGPILKDKLFFFGSTEFTRVRSSANITAAVPTPQFLADSASNIQSFFSAYAGSHNFNFLSTSTNQQLGTATATTNASGLFYPSLPANLPVLGVVAYQAPADAGGGIPQNTYNITGRVDYNLGQKTQAFFRYVDYSETDQTGGNFNSPYSQYDVGGTVKNQAYLLSVAHEFNPAISSITKSSFSRFDTTYAYDTTLQNVPTLFSYVNATDPVSGSPINLPGFYNTNPGNGGLPYGGPQNTVQINEDLSIVKGKHSAQFGGQILYIQDNNAYGAYAQAGEQLGNSPTAGLQNLQSGSLFKFEAAVNPDGALPCVKNQYTGVLTQTTACSINLPATAPSFARSERFHDWAAYAQDAWKATSKTTINYGVRYEYFGVQHNSNPNLDSNYFFGGDGSVTPANIRDGQVLTSPNSPVHGLWAPQYGTVSPRLGFAYDVFGDGKSSIRGGYGISYERNFGNVTFNLIQNPPNYAVIVINNTTVTNSNSGPLSAASGNVPLPPTSLRNVSQNIRTAQTQFWSLALEQQLAHNTVLSLEYTGSRGLHLYDIKNYNGIGGGNALLGDPVLDPSGSGDTALTRLNPQYSDINNRGSNGDSYYHGMNVKFESRNLYHTGLSFVANYTLAHETDDLSTTFSETNNAFSLGYTDPFNPALDHGSGDFDIRQRLVFAPIYRTPSLQNRFINEALGGWQVTGIYTVRTGTPFSYFDTTNNASGYNVARYTPADGVVPQHTYKSIPGGAVANGPNLYTIGTLPAANSFGNAALLGASDWGPFPTDMTARNAFRGPGAWNLDASVSKTFPIHELINLEFRAEGFDVLNHHNLYLLMSANDVGSGNLIQAQKGGVAGGVNDERRFGQFALKVNF</sequence>
<proteinExistence type="predicted"/>
<dbReference type="GO" id="GO:0044718">
    <property type="term" value="P:siderophore transmembrane transport"/>
    <property type="evidence" value="ECO:0007669"/>
    <property type="project" value="TreeGrafter"/>
</dbReference>
<dbReference type="GO" id="GO:0015344">
    <property type="term" value="F:siderophore uptake transmembrane transporter activity"/>
    <property type="evidence" value="ECO:0007669"/>
    <property type="project" value="TreeGrafter"/>
</dbReference>
<keyword evidence="6" id="KW-0998">Cell outer membrane</keyword>
<keyword evidence="3" id="KW-1134">Transmembrane beta strand</keyword>
<dbReference type="SUPFAM" id="SSF56935">
    <property type="entry name" value="Porins"/>
    <property type="match status" value="1"/>
</dbReference>
<dbReference type="PANTHER" id="PTHR30069">
    <property type="entry name" value="TONB-DEPENDENT OUTER MEMBRANE RECEPTOR"/>
    <property type="match status" value="1"/>
</dbReference>
<keyword evidence="4" id="KW-0812">Transmembrane</keyword>
<dbReference type="Proteomes" id="UP000589520">
    <property type="component" value="Unassembled WGS sequence"/>
</dbReference>
<dbReference type="GO" id="GO:0030246">
    <property type="term" value="F:carbohydrate binding"/>
    <property type="evidence" value="ECO:0007669"/>
    <property type="project" value="InterPro"/>
</dbReference>
<gene>
    <name evidence="8" type="ORF">HDF17_000630</name>
</gene>
<dbReference type="InterPro" id="IPR039426">
    <property type="entry name" value="TonB-dep_rcpt-like"/>
</dbReference>
<dbReference type="Pfam" id="PF13620">
    <property type="entry name" value="CarboxypepD_reg"/>
    <property type="match status" value="1"/>
</dbReference>
<evidence type="ECO:0000259" key="7">
    <source>
        <dbReference type="Pfam" id="PF25183"/>
    </source>
</evidence>
<organism evidence="8 9">
    <name type="scientific">Granulicella arctica</name>
    <dbReference type="NCBI Taxonomy" id="940613"/>
    <lineage>
        <taxon>Bacteria</taxon>
        <taxon>Pseudomonadati</taxon>
        <taxon>Acidobacteriota</taxon>
        <taxon>Terriglobia</taxon>
        <taxon>Terriglobales</taxon>
        <taxon>Acidobacteriaceae</taxon>
        <taxon>Granulicella</taxon>
    </lineage>
</organism>
<evidence type="ECO:0000256" key="3">
    <source>
        <dbReference type="ARBA" id="ARBA00022452"/>
    </source>
</evidence>
<evidence type="ECO:0000313" key="8">
    <source>
        <dbReference type="EMBL" id="NYF78343.1"/>
    </source>
</evidence>
<accession>A0A7Y9TRM4</accession>
<protein>
    <recommendedName>
        <fullName evidence="7">TonB-dependent transporter Oar-like beta-barrel domain-containing protein</fullName>
    </recommendedName>
</protein>
<dbReference type="Gene3D" id="2.60.40.1120">
    <property type="entry name" value="Carboxypeptidase-like, regulatory domain"/>
    <property type="match status" value="1"/>
</dbReference>
<keyword evidence="9" id="KW-1185">Reference proteome</keyword>
<evidence type="ECO:0000256" key="4">
    <source>
        <dbReference type="ARBA" id="ARBA00022692"/>
    </source>
</evidence>
<evidence type="ECO:0000256" key="1">
    <source>
        <dbReference type="ARBA" id="ARBA00004571"/>
    </source>
</evidence>
<dbReference type="PANTHER" id="PTHR30069:SF46">
    <property type="entry name" value="OAR PROTEIN"/>
    <property type="match status" value="1"/>
</dbReference>
<comment type="caution">
    <text evidence="8">The sequence shown here is derived from an EMBL/GenBank/DDBJ whole genome shotgun (WGS) entry which is preliminary data.</text>
</comment>
<dbReference type="InterPro" id="IPR036942">
    <property type="entry name" value="Beta-barrel_TonB_sf"/>
</dbReference>
<dbReference type="SUPFAM" id="SSF49452">
    <property type="entry name" value="Starch-binding domain-like"/>
    <property type="match status" value="1"/>
</dbReference>
<dbReference type="Gene3D" id="2.40.170.20">
    <property type="entry name" value="TonB-dependent receptor, beta-barrel domain"/>
    <property type="match status" value="1"/>
</dbReference>
<dbReference type="InterPro" id="IPR057601">
    <property type="entry name" value="Oar-like_b-barrel"/>
</dbReference>
<evidence type="ECO:0000256" key="2">
    <source>
        <dbReference type="ARBA" id="ARBA00022448"/>
    </source>
</evidence>
<name>A0A7Y9TRM4_9BACT</name>
<dbReference type="InterPro" id="IPR013784">
    <property type="entry name" value="Carb-bd-like_fold"/>
</dbReference>
<evidence type="ECO:0000313" key="9">
    <source>
        <dbReference type="Proteomes" id="UP000589520"/>
    </source>
</evidence>
<reference evidence="8 9" key="1">
    <citation type="submission" date="2020-07" db="EMBL/GenBank/DDBJ databases">
        <title>Genomic Encyclopedia of Type Strains, Phase IV (KMG-V): Genome sequencing to study the core and pangenomes of soil and plant-associated prokaryotes.</title>
        <authorList>
            <person name="Whitman W."/>
        </authorList>
    </citation>
    <scope>NUCLEOTIDE SEQUENCE [LARGE SCALE GENOMIC DNA]</scope>
    <source>
        <strain evidence="8 9">X4EP2</strain>
    </source>
</reference>
<dbReference type="AlphaFoldDB" id="A0A7Y9TRM4"/>
<evidence type="ECO:0000256" key="6">
    <source>
        <dbReference type="ARBA" id="ARBA00023237"/>
    </source>
</evidence>
<evidence type="ECO:0000256" key="5">
    <source>
        <dbReference type="ARBA" id="ARBA00023136"/>
    </source>
</evidence>